<dbReference type="EMBL" id="FWXD01000056">
    <property type="protein sequence ID" value="SMC29948.1"/>
    <property type="molecule type" value="Genomic_DNA"/>
</dbReference>
<keyword evidence="2" id="KW-0378">Hydrolase</keyword>
<dbReference type="OrthoDB" id="4378831at2"/>
<dbReference type="InterPro" id="IPR018712">
    <property type="entry name" value="Tle1-like_cat"/>
</dbReference>
<evidence type="ECO:0000313" key="2">
    <source>
        <dbReference type="EMBL" id="SMC29948.1"/>
    </source>
</evidence>
<reference evidence="2 3" key="1">
    <citation type="submission" date="2017-04" db="EMBL/GenBank/DDBJ databases">
        <authorList>
            <person name="Afonso C.L."/>
            <person name="Miller P.J."/>
            <person name="Scott M.A."/>
            <person name="Spackman E."/>
            <person name="Goraichik I."/>
            <person name="Dimitrov K.M."/>
            <person name="Suarez D.L."/>
            <person name="Swayne D.E."/>
        </authorList>
    </citation>
    <scope>NUCLEOTIDE SEQUENCE [LARGE SCALE GENOMIC DNA]</scope>
    <source>
        <strain evidence="2 3">DSM 23236</strain>
    </source>
</reference>
<dbReference type="STRING" id="1121001.SAMN02745857_04291"/>
<sequence>MKTGFAWPDARPEAGRLAEATHAAQEGSRALTFATAPMAGQVLQINLFFDGADSGRAQDSNVRRLFTLCTPASPEVYAHHVPALGAATPALHEAGGETDPDRLAQGFNARVWWGYVQLLQSLHQRLTGQVLLDDATLGQLCLALGDTTAQPARLDAGAQAAPGSRAAALDQLCKLGERVAERHADQLQAGGVPPVLWVWINLFGFSRGAAAVRVLVNRLAQCWAVDERLAGVFRYGINFVGLFDGVSALGGWREVRGLVVPEQHDGHWPGCAGALVMPGAVRRCVHMVAAHEQRMSMPLDSIAQSGEYEGQVLELAYPGVHDDLGGGYQAGEQGKAPGGASDSLGRIALQDMYLEALRAGVALQLPHQFDDAARAGMACSESLIGRFNAWRKTLPLAHTLADALQFCFGDLLTWRAVRSMPDTPAYFAAQPFYRRATQALPLPQAGKAAAAEDERQQRKSQALQRMQQSLPGLPETARQLLLAELATLPAPAASRIAAGPEDVAVLGEGADAFRLLMALHHPHEQALWQAAQATDGKLQVLHRHRNGAIVAAGSHPAWFAHAEPTITDDILLSPLPVLHAFLADHTGAIARSRLHPASIALYDNDVHDSQAAALAACPREYALGGYAWPRVVYWADAGRMPFLGAAAVQQALAANQQALLGQHEQMLQKGSAR</sequence>
<protein>
    <submittedName>
        <fullName evidence="2">Uncharacterized alpha/beta hydrolase domain</fullName>
    </submittedName>
</protein>
<dbReference type="AlphaFoldDB" id="A0A1W1Y2I7"/>
<dbReference type="Proteomes" id="UP000192761">
    <property type="component" value="Unassembled WGS sequence"/>
</dbReference>
<evidence type="ECO:0000313" key="3">
    <source>
        <dbReference type="Proteomes" id="UP000192761"/>
    </source>
</evidence>
<dbReference type="Pfam" id="PF09994">
    <property type="entry name" value="T6SS_Tle1-like_cat"/>
    <property type="match status" value="1"/>
</dbReference>
<gene>
    <name evidence="2" type="ORF">SAMN02745857_04291</name>
</gene>
<keyword evidence="3" id="KW-1185">Reference proteome</keyword>
<name>A0A1W1Y2I7_9NEIS</name>
<dbReference type="PANTHER" id="PTHR33840">
    <property type="match status" value="1"/>
</dbReference>
<dbReference type="PANTHER" id="PTHR33840:SF1">
    <property type="entry name" value="TLE1 PHOSPHOLIPASE DOMAIN-CONTAINING PROTEIN"/>
    <property type="match status" value="1"/>
</dbReference>
<accession>A0A1W1Y2I7</accession>
<proteinExistence type="predicted"/>
<dbReference type="GO" id="GO:0016787">
    <property type="term" value="F:hydrolase activity"/>
    <property type="evidence" value="ECO:0007669"/>
    <property type="project" value="UniProtKB-KW"/>
</dbReference>
<feature type="domain" description="T6SS Phospholipase effector Tle1-like catalytic" evidence="1">
    <location>
        <begin position="236"/>
        <end position="353"/>
    </location>
</feature>
<evidence type="ECO:0000259" key="1">
    <source>
        <dbReference type="Pfam" id="PF09994"/>
    </source>
</evidence>
<dbReference type="RefSeq" id="WP_084093184.1">
    <property type="nucleotide sequence ID" value="NZ_FWXD01000056.1"/>
</dbReference>
<organism evidence="2 3">
    <name type="scientific">Andreprevotia lacus DSM 23236</name>
    <dbReference type="NCBI Taxonomy" id="1121001"/>
    <lineage>
        <taxon>Bacteria</taxon>
        <taxon>Pseudomonadati</taxon>
        <taxon>Pseudomonadota</taxon>
        <taxon>Betaproteobacteria</taxon>
        <taxon>Neisseriales</taxon>
        <taxon>Chitinibacteraceae</taxon>
        <taxon>Andreprevotia</taxon>
    </lineage>
</organism>